<dbReference type="PROSITE" id="PS00059">
    <property type="entry name" value="ADH_ZINC"/>
    <property type="match status" value="1"/>
</dbReference>
<evidence type="ECO:0000313" key="11">
    <source>
        <dbReference type="WBParaSite" id="GPUH_0001788601-mRNA-1"/>
    </source>
</evidence>
<dbReference type="PANTHER" id="PTHR43161">
    <property type="entry name" value="SORBITOL DEHYDROGENASE"/>
    <property type="match status" value="1"/>
</dbReference>
<keyword evidence="5" id="KW-0560">Oxidoreductase</keyword>
<evidence type="ECO:0000313" key="9">
    <source>
        <dbReference type="EMBL" id="VDN30588.1"/>
    </source>
</evidence>
<dbReference type="SUPFAM" id="SSF50129">
    <property type="entry name" value="GroES-like"/>
    <property type="match status" value="1"/>
</dbReference>
<dbReference type="Pfam" id="PF08240">
    <property type="entry name" value="ADH_N"/>
    <property type="match status" value="1"/>
</dbReference>
<proteinExistence type="inferred from homology"/>
<sequence length="88" mass="9700">MASESNLCVVLHGPNDMRLEERPVPKPSRNQLLIQVHTVGICGSDVHYWTHGAIGRFVVKEPMVLGHETSGIVIDLGSEVHGFQKGMR</sequence>
<evidence type="ECO:0000256" key="5">
    <source>
        <dbReference type="ARBA" id="ARBA00023002"/>
    </source>
</evidence>
<keyword evidence="4" id="KW-0862">Zinc</keyword>
<dbReference type="Gene3D" id="3.90.180.10">
    <property type="entry name" value="Medium-chain alcohol dehydrogenases, catalytic domain"/>
    <property type="match status" value="1"/>
</dbReference>
<dbReference type="GO" id="GO:0006062">
    <property type="term" value="P:sorbitol catabolic process"/>
    <property type="evidence" value="ECO:0007669"/>
    <property type="project" value="TreeGrafter"/>
</dbReference>
<feature type="domain" description="Alcohol dehydrogenase-like N-terminal" evidence="8">
    <location>
        <begin position="29"/>
        <end position="88"/>
    </location>
</feature>
<evidence type="ECO:0000259" key="8">
    <source>
        <dbReference type="Pfam" id="PF08240"/>
    </source>
</evidence>
<evidence type="ECO:0000256" key="7">
    <source>
        <dbReference type="ARBA" id="ARBA00032485"/>
    </source>
</evidence>
<dbReference type="GO" id="GO:0003939">
    <property type="term" value="F:L-iditol 2-dehydrogenase (NAD+) activity"/>
    <property type="evidence" value="ECO:0007669"/>
    <property type="project" value="TreeGrafter"/>
</dbReference>
<protein>
    <recommendedName>
        <fullName evidence="6">Sorbitol dehydrogenase</fullName>
    </recommendedName>
    <alternativeName>
        <fullName evidence="7">Polyol dehydrogenase</fullName>
    </alternativeName>
</protein>
<dbReference type="InterPro" id="IPR002328">
    <property type="entry name" value="ADH_Zn_CS"/>
</dbReference>
<name>A0A183EA70_9BILA</name>
<dbReference type="EMBL" id="UYRT01085794">
    <property type="protein sequence ID" value="VDN30588.1"/>
    <property type="molecule type" value="Genomic_DNA"/>
</dbReference>
<dbReference type="Proteomes" id="UP000271098">
    <property type="component" value="Unassembled WGS sequence"/>
</dbReference>
<dbReference type="PANTHER" id="PTHR43161:SF9">
    <property type="entry name" value="SORBITOL DEHYDROGENASE"/>
    <property type="match status" value="1"/>
</dbReference>
<reference evidence="9 10" key="2">
    <citation type="submission" date="2018-11" db="EMBL/GenBank/DDBJ databases">
        <authorList>
            <consortium name="Pathogen Informatics"/>
        </authorList>
    </citation>
    <scope>NUCLEOTIDE SEQUENCE [LARGE SCALE GENOMIC DNA]</scope>
</reference>
<dbReference type="AlphaFoldDB" id="A0A183EA70"/>
<dbReference type="GO" id="GO:0008270">
    <property type="term" value="F:zinc ion binding"/>
    <property type="evidence" value="ECO:0007669"/>
    <property type="project" value="InterPro"/>
</dbReference>
<reference evidence="11" key="1">
    <citation type="submission" date="2016-06" db="UniProtKB">
        <authorList>
            <consortium name="WormBaseParasite"/>
        </authorList>
    </citation>
    <scope>IDENTIFICATION</scope>
</reference>
<accession>A0A183EA70</accession>
<comment type="similarity">
    <text evidence="2">Belongs to the zinc-containing alcohol dehydrogenase family.</text>
</comment>
<dbReference type="InterPro" id="IPR011032">
    <property type="entry name" value="GroES-like_sf"/>
</dbReference>
<gene>
    <name evidence="9" type="ORF">GPUH_LOCUS17860</name>
</gene>
<evidence type="ECO:0000256" key="1">
    <source>
        <dbReference type="ARBA" id="ARBA00001947"/>
    </source>
</evidence>
<evidence type="ECO:0000256" key="2">
    <source>
        <dbReference type="ARBA" id="ARBA00008072"/>
    </source>
</evidence>
<evidence type="ECO:0000256" key="6">
    <source>
        <dbReference type="ARBA" id="ARBA00026132"/>
    </source>
</evidence>
<evidence type="ECO:0000256" key="3">
    <source>
        <dbReference type="ARBA" id="ARBA00022723"/>
    </source>
</evidence>
<dbReference type="OrthoDB" id="1879366at2759"/>
<organism evidence="11">
    <name type="scientific">Gongylonema pulchrum</name>
    <dbReference type="NCBI Taxonomy" id="637853"/>
    <lineage>
        <taxon>Eukaryota</taxon>
        <taxon>Metazoa</taxon>
        <taxon>Ecdysozoa</taxon>
        <taxon>Nematoda</taxon>
        <taxon>Chromadorea</taxon>
        <taxon>Rhabditida</taxon>
        <taxon>Spirurina</taxon>
        <taxon>Spiruromorpha</taxon>
        <taxon>Spiruroidea</taxon>
        <taxon>Gongylonematidae</taxon>
        <taxon>Gongylonema</taxon>
    </lineage>
</organism>
<dbReference type="WBParaSite" id="GPUH_0001788601-mRNA-1">
    <property type="protein sequence ID" value="GPUH_0001788601-mRNA-1"/>
    <property type="gene ID" value="GPUH_0001788601"/>
</dbReference>
<keyword evidence="10" id="KW-1185">Reference proteome</keyword>
<dbReference type="InterPro" id="IPR013154">
    <property type="entry name" value="ADH-like_N"/>
</dbReference>
<evidence type="ECO:0000313" key="10">
    <source>
        <dbReference type="Proteomes" id="UP000271098"/>
    </source>
</evidence>
<evidence type="ECO:0000256" key="4">
    <source>
        <dbReference type="ARBA" id="ARBA00022833"/>
    </source>
</evidence>
<keyword evidence="3" id="KW-0479">Metal-binding</keyword>
<comment type="cofactor">
    <cofactor evidence="1">
        <name>Zn(2+)</name>
        <dbReference type="ChEBI" id="CHEBI:29105"/>
    </cofactor>
</comment>